<dbReference type="GO" id="GO:0009231">
    <property type="term" value="P:riboflavin biosynthetic process"/>
    <property type="evidence" value="ECO:0007669"/>
    <property type="project" value="InterPro"/>
</dbReference>
<dbReference type="GO" id="GO:0009398">
    <property type="term" value="P:FMN biosynthetic process"/>
    <property type="evidence" value="ECO:0007669"/>
    <property type="project" value="UniProtKB-UniRule"/>
</dbReference>
<dbReference type="KEGG" id="fpf:DCC35_14525"/>
<dbReference type="PANTHER" id="PTHR22749">
    <property type="entry name" value="RIBOFLAVIN KINASE/FMN ADENYLYLTRANSFERASE"/>
    <property type="match status" value="1"/>
</dbReference>
<dbReference type="UniPathway" id="UPA00276">
    <property type="reaction ID" value="UER00406"/>
</dbReference>
<dbReference type="FunFam" id="3.40.50.620:FF:000021">
    <property type="entry name" value="Riboflavin biosynthesis protein"/>
    <property type="match status" value="1"/>
</dbReference>
<comment type="function">
    <text evidence="1">Catalyzes the phosphorylation of riboflavin to FMN followed by the adenylation of FMN to FAD.</text>
</comment>
<dbReference type="InterPro" id="IPR015865">
    <property type="entry name" value="Riboflavin_kinase_bac/euk"/>
</dbReference>
<comment type="catalytic activity">
    <reaction evidence="13 15">
        <text>riboflavin + ATP = FMN + ADP + H(+)</text>
        <dbReference type="Rhea" id="RHEA:14357"/>
        <dbReference type="ChEBI" id="CHEBI:15378"/>
        <dbReference type="ChEBI" id="CHEBI:30616"/>
        <dbReference type="ChEBI" id="CHEBI:57986"/>
        <dbReference type="ChEBI" id="CHEBI:58210"/>
        <dbReference type="ChEBI" id="CHEBI:456216"/>
        <dbReference type="EC" id="2.7.1.26"/>
    </reaction>
</comment>
<evidence type="ECO:0000256" key="2">
    <source>
        <dbReference type="ARBA" id="ARBA00004726"/>
    </source>
</evidence>
<proteinExistence type="inferred from homology"/>
<keyword evidence="9 15" id="KW-0418">Kinase</keyword>
<dbReference type="InterPro" id="IPR002606">
    <property type="entry name" value="Riboflavin_kinase_bac"/>
</dbReference>
<evidence type="ECO:0000256" key="4">
    <source>
        <dbReference type="ARBA" id="ARBA00022630"/>
    </source>
</evidence>
<comment type="similarity">
    <text evidence="15">Belongs to the ribF family.</text>
</comment>
<keyword evidence="10 15" id="KW-0274">FAD</keyword>
<dbReference type="Proteomes" id="UP000298616">
    <property type="component" value="Chromosome"/>
</dbReference>
<dbReference type="EC" id="2.7.1.26" evidence="15"/>
<dbReference type="GO" id="GO:0005524">
    <property type="term" value="F:ATP binding"/>
    <property type="evidence" value="ECO:0007669"/>
    <property type="project" value="UniProtKB-UniRule"/>
</dbReference>
<dbReference type="AlphaFoldDB" id="A0A4D7JLW7"/>
<keyword evidence="8 15" id="KW-0547">Nucleotide-binding</keyword>
<evidence type="ECO:0000256" key="1">
    <source>
        <dbReference type="ARBA" id="ARBA00002121"/>
    </source>
</evidence>
<dbReference type="RefSeq" id="WP_137091471.1">
    <property type="nucleotide sequence ID" value="NZ_CP028923.1"/>
</dbReference>
<evidence type="ECO:0000256" key="13">
    <source>
        <dbReference type="ARBA" id="ARBA00047880"/>
    </source>
</evidence>
<dbReference type="SUPFAM" id="SSF52374">
    <property type="entry name" value="Nucleotidylyl transferase"/>
    <property type="match status" value="1"/>
</dbReference>
<evidence type="ECO:0000256" key="10">
    <source>
        <dbReference type="ARBA" id="ARBA00022827"/>
    </source>
</evidence>
<keyword evidence="11 15" id="KW-0067">ATP-binding</keyword>
<dbReference type="NCBIfam" id="NF004162">
    <property type="entry name" value="PRK05627.1-5"/>
    <property type="match status" value="1"/>
</dbReference>
<dbReference type="SMART" id="SM00904">
    <property type="entry name" value="Flavokinase"/>
    <property type="match status" value="1"/>
</dbReference>
<dbReference type="Pfam" id="PF06574">
    <property type="entry name" value="FAD_syn"/>
    <property type="match status" value="1"/>
</dbReference>
<evidence type="ECO:0000256" key="3">
    <source>
        <dbReference type="ARBA" id="ARBA00005201"/>
    </source>
</evidence>
<protein>
    <recommendedName>
        <fullName evidence="15">Riboflavin biosynthesis protein</fullName>
    </recommendedName>
    <domain>
        <recommendedName>
            <fullName evidence="15">Riboflavin kinase</fullName>
            <ecNumber evidence="15">2.7.1.26</ecNumber>
        </recommendedName>
        <alternativeName>
            <fullName evidence="15">Flavokinase</fullName>
        </alternativeName>
    </domain>
    <domain>
        <recommendedName>
            <fullName evidence="15">FMN adenylyltransferase</fullName>
            <ecNumber evidence="15">2.7.7.2</ecNumber>
        </recommendedName>
        <alternativeName>
            <fullName evidence="15">FAD pyrophosphorylase</fullName>
        </alternativeName>
        <alternativeName>
            <fullName evidence="15">FAD synthase</fullName>
        </alternativeName>
    </domain>
</protein>
<dbReference type="InterPro" id="IPR023468">
    <property type="entry name" value="Riboflavin_kinase"/>
</dbReference>
<sequence>MKIYEGLTKFTPPDFPVVTSGTFDGVHRGHQKIIERIKTIADKNNGETVLITYWPHPRFVLNPDDDSLKLLNTFEEKASLLEEMGIDHLIKFTFDKKFSSQTSEEFIKNILIDGLKTKKLVIGYDHRFGKNREGSFEHLKENAGKYGFEVEEIPEQDVNNVAVSSTKIRKALDEGKVEVAREYLGKDYSITGFVGEGEKRGRELGFPTANITIPEKFKEIPANGVYGVHVNTRGKSYKGMMNIGVKPTFSGKQRSIEVHLFDFDDNIYGEKVTVYFDNFVRKEKKFNNTEELISQLQKDKQVVLNRLNQ</sequence>
<dbReference type="EC" id="2.7.7.2" evidence="15"/>
<keyword evidence="4 15" id="KW-0285">Flavoprotein</keyword>
<keyword evidence="12" id="KW-0511">Multifunctional enzyme</keyword>
<comment type="pathway">
    <text evidence="3 15">Cofactor biosynthesis; FMN biosynthesis; FMN from riboflavin (ATP route): step 1/1.</text>
</comment>
<keyword evidence="5 15" id="KW-0288">FMN</keyword>
<dbReference type="GO" id="GO:0003919">
    <property type="term" value="F:FMN adenylyltransferase activity"/>
    <property type="evidence" value="ECO:0007669"/>
    <property type="project" value="UniProtKB-UniRule"/>
</dbReference>
<name>A0A4D7JLW7_9BACT</name>
<evidence type="ECO:0000256" key="8">
    <source>
        <dbReference type="ARBA" id="ARBA00022741"/>
    </source>
</evidence>
<evidence type="ECO:0000256" key="6">
    <source>
        <dbReference type="ARBA" id="ARBA00022679"/>
    </source>
</evidence>
<dbReference type="PIRSF" id="PIRSF004491">
    <property type="entry name" value="FAD_Synth"/>
    <property type="match status" value="1"/>
</dbReference>
<evidence type="ECO:0000256" key="11">
    <source>
        <dbReference type="ARBA" id="ARBA00022840"/>
    </source>
</evidence>
<evidence type="ECO:0000256" key="7">
    <source>
        <dbReference type="ARBA" id="ARBA00022695"/>
    </source>
</evidence>
<dbReference type="FunFam" id="2.40.30.30:FF:000003">
    <property type="entry name" value="Riboflavin biosynthesis protein"/>
    <property type="match status" value="1"/>
</dbReference>
<dbReference type="GO" id="GO:0008531">
    <property type="term" value="F:riboflavin kinase activity"/>
    <property type="evidence" value="ECO:0007669"/>
    <property type="project" value="UniProtKB-UniRule"/>
</dbReference>
<dbReference type="Gene3D" id="2.40.30.30">
    <property type="entry name" value="Riboflavin kinase-like"/>
    <property type="match status" value="1"/>
</dbReference>
<gene>
    <name evidence="17" type="ORF">DCC35_14525</name>
</gene>
<evidence type="ECO:0000256" key="12">
    <source>
        <dbReference type="ARBA" id="ARBA00023268"/>
    </source>
</evidence>
<dbReference type="InterPro" id="IPR004821">
    <property type="entry name" value="Cyt_trans-like"/>
</dbReference>
<feature type="domain" description="Riboflavin kinase" evidence="16">
    <location>
        <begin position="183"/>
        <end position="308"/>
    </location>
</feature>
<comment type="pathway">
    <text evidence="2 15">Cofactor biosynthesis; FAD biosynthesis; FAD from FMN: step 1/1.</text>
</comment>
<dbReference type="CDD" id="cd02064">
    <property type="entry name" value="FAD_synthetase_N"/>
    <property type="match status" value="1"/>
</dbReference>
<dbReference type="EMBL" id="CP028923">
    <property type="protein sequence ID" value="QCK15873.1"/>
    <property type="molecule type" value="Genomic_DNA"/>
</dbReference>
<dbReference type="UniPathway" id="UPA00277">
    <property type="reaction ID" value="UER00407"/>
</dbReference>
<reference evidence="17 18" key="1">
    <citation type="submission" date="2018-04" db="EMBL/GenBank/DDBJ databases">
        <title>Complete genome uncultured novel isolate.</title>
        <authorList>
            <person name="Merlino G."/>
        </authorList>
    </citation>
    <scope>NUCLEOTIDE SEQUENCE [LARGE SCALE GENOMIC DNA]</scope>
    <source>
        <strain evidence="18">R1DC9</strain>
    </source>
</reference>
<dbReference type="OrthoDB" id="9803667at2"/>
<evidence type="ECO:0000256" key="5">
    <source>
        <dbReference type="ARBA" id="ARBA00022643"/>
    </source>
</evidence>
<dbReference type="NCBIfam" id="TIGR00083">
    <property type="entry name" value="ribF"/>
    <property type="match status" value="1"/>
</dbReference>
<comment type="catalytic activity">
    <reaction evidence="14 15">
        <text>FMN + ATP + H(+) = FAD + diphosphate</text>
        <dbReference type="Rhea" id="RHEA:17237"/>
        <dbReference type="ChEBI" id="CHEBI:15378"/>
        <dbReference type="ChEBI" id="CHEBI:30616"/>
        <dbReference type="ChEBI" id="CHEBI:33019"/>
        <dbReference type="ChEBI" id="CHEBI:57692"/>
        <dbReference type="ChEBI" id="CHEBI:58210"/>
        <dbReference type="EC" id="2.7.7.2"/>
    </reaction>
</comment>
<dbReference type="NCBIfam" id="NF004160">
    <property type="entry name" value="PRK05627.1-3"/>
    <property type="match status" value="1"/>
</dbReference>
<dbReference type="Pfam" id="PF01687">
    <property type="entry name" value="Flavokinase"/>
    <property type="match status" value="1"/>
</dbReference>
<organism evidence="17 18">
    <name type="scientific">Mangrovivirga cuniculi</name>
    <dbReference type="NCBI Taxonomy" id="2715131"/>
    <lineage>
        <taxon>Bacteria</taxon>
        <taxon>Pseudomonadati</taxon>
        <taxon>Bacteroidota</taxon>
        <taxon>Cytophagia</taxon>
        <taxon>Cytophagales</taxon>
        <taxon>Mangrovivirgaceae</taxon>
        <taxon>Mangrovivirga</taxon>
    </lineage>
</organism>
<keyword evidence="6 15" id="KW-0808">Transferase</keyword>
<evidence type="ECO:0000256" key="15">
    <source>
        <dbReference type="PIRNR" id="PIRNR004491"/>
    </source>
</evidence>
<dbReference type="PANTHER" id="PTHR22749:SF6">
    <property type="entry name" value="RIBOFLAVIN KINASE"/>
    <property type="match status" value="1"/>
</dbReference>
<dbReference type="SUPFAM" id="SSF82114">
    <property type="entry name" value="Riboflavin kinase-like"/>
    <property type="match status" value="1"/>
</dbReference>
<dbReference type="Gene3D" id="3.40.50.620">
    <property type="entry name" value="HUPs"/>
    <property type="match status" value="1"/>
</dbReference>
<dbReference type="InterPro" id="IPR023465">
    <property type="entry name" value="Riboflavin_kinase_dom_sf"/>
</dbReference>
<dbReference type="InterPro" id="IPR015864">
    <property type="entry name" value="FAD_synthase"/>
</dbReference>
<dbReference type="GO" id="GO:0006747">
    <property type="term" value="P:FAD biosynthetic process"/>
    <property type="evidence" value="ECO:0007669"/>
    <property type="project" value="UniProtKB-UniRule"/>
</dbReference>
<evidence type="ECO:0000313" key="18">
    <source>
        <dbReference type="Proteomes" id="UP000298616"/>
    </source>
</evidence>
<keyword evidence="18" id="KW-1185">Reference proteome</keyword>
<accession>A0A4D7JLW7</accession>
<evidence type="ECO:0000256" key="9">
    <source>
        <dbReference type="ARBA" id="ARBA00022777"/>
    </source>
</evidence>
<dbReference type="NCBIfam" id="TIGR00125">
    <property type="entry name" value="cyt_tran_rel"/>
    <property type="match status" value="1"/>
</dbReference>
<evidence type="ECO:0000259" key="16">
    <source>
        <dbReference type="SMART" id="SM00904"/>
    </source>
</evidence>
<keyword evidence="7 15" id="KW-0548">Nucleotidyltransferase</keyword>
<dbReference type="InterPro" id="IPR014729">
    <property type="entry name" value="Rossmann-like_a/b/a_fold"/>
</dbReference>
<evidence type="ECO:0000256" key="14">
    <source>
        <dbReference type="ARBA" id="ARBA00049494"/>
    </source>
</evidence>
<evidence type="ECO:0000313" key="17">
    <source>
        <dbReference type="EMBL" id="QCK15873.1"/>
    </source>
</evidence>